<evidence type="ECO:0000313" key="8">
    <source>
        <dbReference type="Proteomes" id="UP000581688"/>
    </source>
</evidence>
<evidence type="ECO:0000256" key="3">
    <source>
        <dbReference type="ARBA" id="ARBA00022692"/>
    </source>
</evidence>
<keyword evidence="5 6" id="KW-0472">Membrane</keyword>
<dbReference type="InterPro" id="IPR005538">
    <property type="entry name" value="LrgA/CidA"/>
</dbReference>
<accession>A0A841PZ19</accession>
<dbReference type="AlphaFoldDB" id="A0A841PZ19"/>
<gene>
    <name evidence="7" type="ORF">HNQ94_000906</name>
</gene>
<dbReference type="RefSeq" id="WP_174494884.1">
    <property type="nucleotide sequence ID" value="NZ_CADDWK010000002.1"/>
</dbReference>
<comment type="caution">
    <text evidence="7">The sequence shown here is derived from an EMBL/GenBank/DDBJ whole genome shotgun (WGS) entry which is preliminary data.</text>
</comment>
<evidence type="ECO:0000256" key="1">
    <source>
        <dbReference type="ARBA" id="ARBA00004651"/>
    </source>
</evidence>
<protein>
    <submittedName>
        <fullName evidence="7">Holin-like protein</fullName>
    </submittedName>
</protein>
<feature type="transmembrane region" description="Helical" evidence="6">
    <location>
        <begin position="7"/>
        <end position="28"/>
    </location>
</feature>
<dbReference type="PANTHER" id="PTHR33931">
    <property type="entry name" value="HOLIN-LIKE PROTEIN CIDA-RELATED"/>
    <property type="match status" value="1"/>
</dbReference>
<evidence type="ECO:0000256" key="4">
    <source>
        <dbReference type="ARBA" id="ARBA00022989"/>
    </source>
</evidence>
<proteinExistence type="predicted"/>
<feature type="transmembrane region" description="Helical" evidence="6">
    <location>
        <begin position="65"/>
        <end position="82"/>
    </location>
</feature>
<dbReference type="PANTHER" id="PTHR33931:SF2">
    <property type="entry name" value="HOLIN-LIKE PROTEIN CIDA"/>
    <property type="match status" value="1"/>
</dbReference>
<evidence type="ECO:0000256" key="6">
    <source>
        <dbReference type="SAM" id="Phobius"/>
    </source>
</evidence>
<dbReference type="GO" id="GO:0005886">
    <property type="term" value="C:plasma membrane"/>
    <property type="evidence" value="ECO:0007669"/>
    <property type="project" value="UniProtKB-SubCell"/>
</dbReference>
<dbReference type="Pfam" id="PF03788">
    <property type="entry name" value="LrgA"/>
    <property type="match status" value="1"/>
</dbReference>
<dbReference type="EMBL" id="JACHGH010000002">
    <property type="protein sequence ID" value="MBB6452461.1"/>
    <property type="molecule type" value="Genomic_DNA"/>
</dbReference>
<keyword evidence="4 6" id="KW-1133">Transmembrane helix</keyword>
<name>A0A841PZ19_9BACI</name>
<sequence length="121" mass="14171">MKWSWVAQLFIIIGFLIFGYITVKFFHIPLPGSVVGMILLFMFLMIGLIKIEWIEKLSTFQLKHLTFLFIPPIVSLFISTAFLRMMHWNVLIIIVVSSICCLLASAYAVERYEKIKRRNIE</sequence>
<keyword evidence="2" id="KW-1003">Cell membrane</keyword>
<evidence type="ECO:0000313" key="7">
    <source>
        <dbReference type="EMBL" id="MBB6452461.1"/>
    </source>
</evidence>
<keyword evidence="3 6" id="KW-0812">Transmembrane</keyword>
<feature type="transmembrane region" description="Helical" evidence="6">
    <location>
        <begin position="88"/>
        <end position="109"/>
    </location>
</feature>
<feature type="transmembrane region" description="Helical" evidence="6">
    <location>
        <begin position="34"/>
        <end position="53"/>
    </location>
</feature>
<comment type="subcellular location">
    <subcellularLocation>
        <location evidence="1">Cell membrane</location>
        <topology evidence="1">Multi-pass membrane protein</topology>
    </subcellularLocation>
</comment>
<evidence type="ECO:0000256" key="2">
    <source>
        <dbReference type="ARBA" id="ARBA00022475"/>
    </source>
</evidence>
<dbReference type="Proteomes" id="UP000581688">
    <property type="component" value="Unassembled WGS sequence"/>
</dbReference>
<organism evidence="7 8">
    <name type="scientific">Salirhabdus euzebyi</name>
    <dbReference type="NCBI Taxonomy" id="394506"/>
    <lineage>
        <taxon>Bacteria</taxon>
        <taxon>Bacillati</taxon>
        <taxon>Bacillota</taxon>
        <taxon>Bacilli</taxon>
        <taxon>Bacillales</taxon>
        <taxon>Bacillaceae</taxon>
        <taxon>Salirhabdus</taxon>
    </lineage>
</organism>
<evidence type="ECO:0000256" key="5">
    <source>
        <dbReference type="ARBA" id="ARBA00023136"/>
    </source>
</evidence>
<keyword evidence="8" id="KW-1185">Reference proteome</keyword>
<reference evidence="7 8" key="1">
    <citation type="submission" date="2020-08" db="EMBL/GenBank/DDBJ databases">
        <title>Genomic Encyclopedia of Type Strains, Phase IV (KMG-IV): sequencing the most valuable type-strain genomes for metagenomic binning, comparative biology and taxonomic classification.</title>
        <authorList>
            <person name="Goeker M."/>
        </authorList>
    </citation>
    <scope>NUCLEOTIDE SEQUENCE [LARGE SCALE GENOMIC DNA]</scope>
    <source>
        <strain evidence="7 8">DSM 19612</strain>
    </source>
</reference>